<dbReference type="InterPro" id="IPR018076">
    <property type="entry name" value="T2SS_GspF_dom"/>
</dbReference>
<feature type="domain" description="Type II secretion system protein GspF" evidence="7">
    <location>
        <begin position="256"/>
        <end position="388"/>
    </location>
</feature>
<comment type="caution">
    <text evidence="8">The sequence shown here is derived from an EMBL/GenBank/DDBJ whole genome shotgun (WGS) entry which is preliminary data.</text>
</comment>
<keyword evidence="3 6" id="KW-0812">Transmembrane</keyword>
<dbReference type="EMBL" id="JACJLV010000003">
    <property type="protein sequence ID" value="MBM6825772.1"/>
    <property type="molecule type" value="Genomic_DNA"/>
</dbReference>
<evidence type="ECO:0000256" key="3">
    <source>
        <dbReference type="ARBA" id="ARBA00022692"/>
    </source>
</evidence>
<evidence type="ECO:0000256" key="1">
    <source>
        <dbReference type="ARBA" id="ARBA00004651"/>
    </source>
</evidence>
<protein>
    <submittedName>
        <fullName evidence="8">Type II secretion system F family protein</fullName>
    </submittedName>
</protein>
<proteinExistence type="predicted"/>
<dbReference type="PANTHER" id="PTHR35007:SF2">
    <property type="entry name" value="PILUS ASSEMBLE PROTEIN"/>
    <property type="match status" value="1"/>
</dbReference>
<keyword evidence="9" id="KW-1185">Reference proteome</keyword>
<evidence type="ECO:0000256" key="6">
    <source>
        <dbReference type="SAM" id="Phobius"/>
    </source>
</evidence>
<reference evidence="8" key="2">
    <citation type="journal article" date="2021" name="Sci. Rep.">
        <title>The distribution of antibiotic resistance genes in chicken gut microbiota commensals.</title>
        <authorList>
            <person name="Juricova H."/>
            <person name="Matiasovicova J."/>
            <person name="Kubasova T."/>
            <person name="Cejkova D."/>
            <person name="Rychlik I."/>
        </authorList>
    </citation>
    <scope>NUCLEOTIDE SEQUENCE</scope>
    <source>
        <strain evidence="8">An420c</strain>
    </source>
</reference>
<evidence type="ECO:0000256" key="2">
    <source>
        <dbReference type="ARBA" id="ARBA00022475"/>
    </source>
</evidence>
<accession>A0A938WZY2</accession>
<feature type="transmembrane region" description="Helical" evidence="6">
    <location>
        <begin position="370"/>
        <end position="391"/>
    </location>
</feature>
<organism evidence="8 9">
    <name type="scientific">Mordavella massiliensis</name>
    <dbReference type="NCBI Taxonomy" id="1871024"/>
    <lineage>
        <taxon>Bacteria</taxon>
        <taxon>Bacillati</taxon>
        <taxon>Bacillota</taxon>
        <taxon>Clostridia</taxon>
        <taxon>Eubacteriales</taxon>
        <taxon>Clostridiaceae</taxon>
        <taxon>Mordavella</taxon>
    </lineage>
</organism>
<dbReference type="AlphaFoldDB" id="A0A938WZY2"/>
<dbReference type="Proteomes" id="UP000713880">
    <property type="component" value="Unassembled WGS sequence"/>
</dbReference>
<dbReference type="Pfam" id="PF00482">
    <property type="entry name" value="T2SSF"/>
    <property type="match status" value="1"/>
</dbReference>
<evidence type="ECO:0000256" key="5">
    <source>
        <dbReference type="ARBA" id="ARBA00023136"/>
    </source>
</evidence>
<feature type="transmembrane region" description="Helical" evidence="6">
    <location>
        <begin position="212"/>
        <end position="228"/>
    </location>
</feature>
<sequence>MLVGGVILLAADYAGTRQAVTDGVRRNSYGEGARREAFDVEVEDSGERVPVEVEVGEQKYTADEIQEMFDRVGRKLDKQILNGNESLDRVETDLDLVTGIPDEPVDIAWELDRYDVMNIQGEITEETLEEEGTLVTLSALLTYREDETRQARHQCTVCLYPRTLKPGEAREQKIREELTEAEAKDREEKIWHLPRTIGGKAVSYYRQMDSRGAVLIGMALITGILLLAQKKQKEMQEETQRSRQLLRDYPEIVGKLTLYLGAGMTVKRAFRKVVEDYERQKETTGVRCAYEEMQKTLREMESGHTEAESYENFGRRCKVQAYLRFGALLSQNLRKGTRGLTQLLKMESIQAFEDRKARARRLGEEAGTKLLLPMFLMLAVVLVIVIVPAFLSMQIL</sequence>
<reference evidence="8" key="1">
    <citation type="submission" date="2020-08" db="EMBL/GenBank/DDBJ databases">
        <authorList>
            <person name="Cejkova D."/>
            <person name="Kubasova T."/>
            <person name="Jahodarova E."/>
            <person name="Rychlik I."/>
        </authorList>
    </citation>
    <scope>NUCLEOTIDE SEQUENCE</scope>
    <source>
        <strain evidence="8">An420c</strain>
    </source>
</reference>
<evidence type="ECO:0000313" key="8">
    <source>
        <dbReference type="EMBL" id="MBM6825772.1"/>
    </source>
</evidence>
<dbReference type="PANTHER" id="PTHR35007">
    <property type="entry name" value="INTEGRAL MEMBRANE PROTEIN-RELATED"/>
    <property type="match status" value="1"/>
</dbReference>
<keyword evidence="2" id="KW-1003">Cell membrane</keyword>
<evidence type="ECO:0000259" key="7">
    <source>
        <dbReference type="Pfam" id="PF00482"/>
    </source>
</evidence>
<keyword evidence="4 6" id="KW-1133">Transmembrane helix</keyword>
<evidence type="ECO:0000256" key="4">
    <source>
        <dbReference type="ARBA" id="ARBA00022989"/>
    </source>
</evidence>
<comment type="subcellular location">
    <subcellularLocation>
        <location evidence="1">Cell membrane</location>
        <topology evidence="1">Multi-pass membrane protein</topology>
    </subcellularLocation>
</comment>
<gene>
    <name evidence="8" type="ORF">H6A13_01460</name>
</gene>
<dbReference type="GO" id="GO:0005886">
    <property type="term" value="C:plasma membrane"/>
    <property type="evidence" value="ECO:0007669"/>
    <property type="project" value="UniProtKB-SubCell"/>
</dbReference>
<name>A0A938WZY2_9CLOT</name>
<evidence type="ECO:0000313" key="9">
    <source>
        <dbReference type="Proteomes" id="UP000713880"/>
    </source>
</evidence>
<keyword evidence="5 6" id="KW-0472">Membrane</keyword>